<organism evidence="1">
    <name type="scientific">Hyperionvirus sp</name>
    <dbReference type="NCBI Taxonomy" id="2487770"/>
    <lineage>
        <taxon>Viruses</taxon>
        <taxon>Varidnaviria</taxon>
        <taxon>Bamfordvirae</taxon>
        <taxon>Nucleocytoviricota</taxon>
        <taxon>Megaviricetes</taxon>
        <taxon>Imitervirales</taxon>
        <taxon>Mimiviridae</taxon>
        <taxon>Klosneuvirinae</taxon>
    </lineage>
</organism>
<reference evidence="1" key="1">
    <citation type="submission" date="2018-10" db="EMBL/GenBank/DDBJ databases">
        <title>Hidden diversity of soil giant viruses.</title>
        <authorList>
            <person name="Schulz F."/>
            <person name="Alteio L."/>
            <person name="Goudeau D."/>
            <person name="Ryan E.M."/>
            <person name="Malmstrom R.R."/>
            <person name="Blanchard J."/>
            <person name="Woyke T."/>
        </authorList>
    </citation>
    <scope>NUCLEOTIDE SEQUENCE</scope>
    <source>
        <strain evidence="1">HYV1</strain>
    </source>
</reference>
<sequence>MSFSLYDGKESITQFMRRAKEFELEMNKFKYDKILAFVNDLIPQQKAYTSLLEFSYISRSDHIMNHAHNKKIMAKHSKDLAKVLNIDEFQLVRVTEPNEPEDYIIEMDLIFYLKTILKSIDYSLIWKKTSDDVYYSIRMGSLETNLLR</sequence>
<evidence type="ECO:0000313" key="1">
    <source>
        <dbReference type="EMBL" id="AYV83551.1"/>
    </source>
</evidence>
<accession>A0A3G5ABA8</accession>
<proteinExistence type="predicted"/>
<name>A0A3G5ABA8_9VIRU</name>
<protein>
    <submittedName>
        <fullName evidence="1">Uncharacterized protein</fullName>
    </submittedName>
</protein>
<dbReference type="EMBL" id="MK072390">
    <property type="protein sequence ID" value="AYV83551.1"/>
    <property type="molecule type" value="Genomic_DNA"/>
</dbReference>
<gene>
    <name evidence="1" type="ORF">Hyperionvirus8_35</name>
</gene>